<evidence type="ECO:0000256" key="10">
    <source>
        <dbReference type="SAM" id="MobiDB-lite"/>
    </source>
</evidence>
<evidence type="ECO:0000256" key="8">
    <source>
        <dbReference type="ARBA" id="ARBA00023136"/>
    </source>
</evidence>
<comment type="similarity">
    <text evidence="9">Belongs to the TatA/E family.</text>
</comment>
<dbReference type="EMBL" id="NBXE01000007">
    <property type="protein sequence ID" value="RFA29067.1"/>
    <property type="molecule type" value="Genomic_DNA"/>
</dbReference>
<name>A0A3E0WGA6_9MICO</name>
<dbReference type="InterPro" id="IPR006312">
    <property type="entry name" value="TatA/E"/>
</dbReference>
<dbReference type="HAMAP" id="MF_00236">
    <property type="entry name" value="TatA_E"/>
    <property type="match status" value="1"/>
</dbReference>
<feature type="compositionally biased region" description="Low complexity" evidence="10">
    <location>
        <begin position="53"/>
        <end position="83"/>
    </location>
</feature>
<comment type="subcellular location">
    <subcellularLocation>
        <location evidence="1 9">Cell membrane</location>
        <topology evidence="1 9">Single-pass membrane protein</topology>
    </subcellularLocation>
</comment>
<keyword evidence="5 9" id="KW-0653">Protein transport</keyword>
<evidence type="ECO:0000313" key="11">
    <source>
        <dbReference type="EMBL" id="RFA29067.1"/>
    </source>
</evidence>
<protein>
    <recommendedName>
        <fullName evidence="9">Sec-independent protein translocase protein TatA</fullName>
    </recommendedName>
</protein>
<dbReference type="PANTHER" id="PTHR42982">
    <property type="entry name" value="SEC-INDEPENDENT PROTEIN TRANSLOCASE PROTEIN TATA"/>
    <property type="match status" value="1"/>
</dbReference>
<sequence length="99" mass="10127">MLGNLQGWHLIVILAIVLLLFGAPKLPGLARSVGQSMRIFKSEVKTMKDDEPATAPADTAAPTATTATPAAAASTQPVAPAAPVVTVAETPVAESTHTR</sequence>
<dbReference type="NCBIfam" id="NF001854">
    <property type="entry name" value="PRK00575.1"/>
    <property type="match status" value="1"/>
</dbReference>
<evidence type="ECO:0000256" key="2">
    <source>
        <dbReference type="ARBA" id="ARBA00022448"/>
    </source>
</evidence>
<dbReference type="InterPro" id="IPR003369">
    <property type="entry name" value="TatA/B/E"/>
</dbReference>
<evidence type="ECO:0000256" key="9">
    <source>
        <dbReference type="HAMAP-Rule" id="MF_00236"/>
    </source>
</evidence>
<dbReference type="NCBIfam" id="TIGR01411">
    <property type="entry name" value="tatAE"/>
    <property type="match status" value="1"/>
</dbReference>
<keyword evidence="6 9" id="KW-1133">Transmembrane helix</keyword>
<reference evidence="11 12" key="1">
    <citation type="submission" date="2017-04" db="EMBL/GenBank/DDBJ databases">
        <title>Comparative genome analysis of Subtercola boreus.</title>
        <authorList>
            <person name="Cho Y.-J."/>
            <person name="Cho A."/>
            <person name="Kim O.-S."/>
            <person name="Lee J.-I."/>
        </authorList>
    </citation>
    <scope>NUCLEOTIDE SEQUENCE [LARGE SCALE GENOMIC DNA]</scope>
    <source>
        <strain evidence="11 12">P28004</strain>
    </source>
</reference>
<comment type="function">
    <text evidence="9">Part of the twin-arginine translocation (Tat) system that transports large folded proteins containing a characteristic twin-arginine motif in their signal peptide across membranes. TatA could form the protein-conducting channel of the Tat system.</text>
</comment>
<comment type="subunit">
    <text evidence="9">The Tat system comprises two distinct complexes: a TatABC complex, containing multiple copies of TatA, TatB and TatC subunits, and a separate TatA complex, containing only TatA subunits. Substrates initially bind to the TatABC complex, which probably triggers association of the separate TatA complex to form the active translocon.</text>
</comment>
<feature type="region of interest" description="Disordered" evidence="10">
    <location>
        <begin position="46"/>
        <end position="83"/>
    </location>
</feature>
<accession>A0A3E0WGA6</accession>
<evidence type="ECO:0000256" key="1">
    <source>
        <dbReference type="ARBA" id="ARBA00004162"/>
    </source>
</evidence>
<keyword evidence="3 9" id="KW-1003">Cell membrane</keyword>
<comment type="caution">
    <text evidence="11">The sequence shown here is derived from an EMBL/GenBank/DDBJ whole genome shotgun (WGS) entry which is preliminary data.</text>
</comment>
<dbReference type="AlphaFoldDB" id="A0A3E0WGA6"/>
<keyword evidence="8 9" id="KW-0472">Membrane</keyword>
<dbReference type="OrthoDB" id="5245163at2"/>
<keyword evidence="7 9" id="KW-0811">Translocation</keyword>
<dbReference type="GO" id="GO:0043953">
    <property type="term" value="P:protein transport by the Tat complex"/>
    <property type="evidence" value="ECO:0007669"/>
    <property type="project" value="UniProtKB-UniRule"/>
</dbReference>
<dbReference type="Proteomes" id="UP000257080">
    <property type="component" value="Unassembled WGS sequence"/>
</dbReference>
<evidence type="ECO:0000256" key="3">
    <source>
        <dbReference type="ARBA" id="ARBA00022475"/>
    </source>
</evidence>
<evidence type="ECO:0000256" key="5">
    <source>
        <dbReference type="ARBA" id="ARBA00022927"/>
    </source>
</evidence>
<dbReference type="Pfam" id="PF02416">
    <property type="entry name" value="TatA_B_E"/>
    <property type="match status" value="1"/>
</dbReference>
<organism evidence="11 12">
    <name type="scientific">Subtercola boreus</name>
    <dbReference type="NCBI Taxonomy" id="120213"/>
    <lineage>
        <taxon>Bacteria</taxon>
        <taxon>Bacillati</taxon>
        <taxon>Actinomycetota</taxon>
        <taxon>Actinomycetes</taxon>
        <taxon>Micrococcales</taxon>
        <taxon>Microbacteriaceae</taxon>
        <taxon>Subtercola</taxon>
    </lineage>
</organism>
<evidence type="ECO:0000256" key="6">
    <source>
        <dbReference type="ARBA" id="ARBA00022989"/>
    </source>
</evidence>
<dbReference type="PANTHER" id="PTHR42982:SF8">
    <property type="entry name" value="SEC-INDEPENDENT PROTEIN TRANSLOCASE PROTEIN TATA"/>
    <property type="match status" value="1"/>
</dbReference>
<gene>
    <name evidence="9" type="primary">tatA</name>
    <name evidence="11" type="ORF">B7R25_02340</name>
</gene>
<dbReference type="GO" id="GO:0008320">
    <property type="term" value="F:protein transmembrane transporter activity"/>
    <property type="evidence" value="ECO:0007669"/>
    <property type="project" value="UniProtKB-UniRule"/>
</dbReference>
<dbReference type="Gene3D" id="1.20.5.3310">
    <property type="match status" value="1"/>
</dbReference>
<evidence type="ECO:0000256" key="7">
    <source>
        <dbReference type="ARBA" id="ARBA00023010"/>
    </source>
</evidence>
<keyword evidence="4 9" id="KW-0812">Transmembrane</keyword>
<evidence type="ECO:0000256" key="4">
    <source>
        <dbReference type="ARBA" id="ARBA00022692"/>
    </source>
</evidence>
<dbReference type="GO" id="GO:0033281">
    <property type="term" value="C:TAT protein transport complex"/>
    <property type="evidence" value="ECO:0007669"/>
    <property type="project" value="UniProtKB-UniRule"/>
</dbReference>
<evidence type="ECO:0000313" key="12">
    <source>
        <dbReference type="Proteomes" id="UP000257080"/>
    </source>
</evidence>
<dbReference type="RefSeq" id="WP_116417388.1">
    <property type="nucleotide sequence ID" value="NZ_NBXC01000007.1"/>
</dbReference>
<keyword evidence="2 9" id="KW-0813">Transport</keyword>
<proteinExistence type="inferred from homology"/>